<evidence type="ECO:0000256" key="13">
    <source>
        <dbReference type="ARBA" id="ARBA00047880"/>
    </source>
</evidence>
<evidence type="ECO:0000259" key="16">
    <source>
        <dbReference type="SMART" id="SM00904"/>
    </source>
</evidence>
<comment type="pathway">
    <text evidence="3 15">Cofactor biosynthesis; FMN biosynthesis; FMN from riboflavin (ATP route): step 1/1.</text>
</comment>
<evidence type="ECO:0000313" key="18">
    <source>
        <dbReference type="Proteomes" id="UP000252707"/>
    </source>
</evidence>
<evidence type="ECO:0000256" key="7">
    <source>
        <dbReference type="ARBA" id="ARBA00022695"/>
    </source>
</evidence>
<dbReference type="PANTHER" id="PTHR22749:SF6">
    <property type="entry name" value="RIBOFLAVIN KINASE"/>
    <property type="match status" value="1"/>
</dbReference>
<evidence type="ECO:0000256" key="9">
    <source>
        <dbReference type="ARBA" id="ARBA00022777"/>
    </source>
</evidence>
<dbReference type="InterPro" id="IPR023465">
    <property type="entry name" value="Riboflavin_kinase_dom_sf"/>
</dbReference>
<dbReference type="Gene3D" id="2.40.30.30">
    <property type="entry name" value="Riboflavin kinase-like"/>
    <property type="match status" value="1"/>
</dbReference>
<keyword evidence="9 15" id="KW-0418">Kinase</keyword>
<comment type="function">
    <text evidence="1">Catalyzes the phosphorylation of riboflavin to FMN followed by the adenylation of FMN to FAD.</text>
</comment>
<dbReference type="SUPFAM" id="SSF82114">
    <property type="entry name" value="Riboflavin kinase-like"/>
    <property type="match status" value="1"/>
</dbReference>
<sequence length="326" mass="36456">MPVAGSAEQIRFEVMELIRGIHNLRPVHQGCVATIGNFDGVHLGHQAVLGRLAERAGELALPSMVITFEPYPLEYFRPGQAPARLTRFREKIQALRRFAVDRVLTLRFDAELAAMPAEAFIRELLVDALGVRYLVVGDDFHFGAGRRGNFAMLEAAGHERGFQVVNMHTFGVDGDRVSSTRIREALAAGDLAAAEKLLGRPYRMCGRVAHGDKRGRSIGFPTANIHLHRQKTPVLGVYAVEMFGLDEEPVAGVANVGSRPTVDGTRSLLEVHLFDFSGDIYGRYVQVDFVHRLREERRFESFEALKGQILRDADQARAFFRERYGR</sequence>
<dbReference type="GO" id="GO:0009231">
    <property type="term" value="P:riboflavin biosynthetic process"/>
    <property type="evidence" value="ECO:0007669"/>
    <property type="project" value="InterPro"/>
</dbReference>
<evidence type="ECO:0000256" key="5">
    <source>
        <dbReference type="ARBA" id="ARBA00022643"/>
    </source>
</evidence>
<dbReference type="Proteomes" id="UP000252707">
    <property type="component" value="Unassembled WGS sequence"/>
</dbReference>
<reference evidence="17 18" key="1">
    <citation type="submission" date="2018-07" db="EMBL/GenBank/DDBJ databases">
        <title>Genomic Encyclopedia of Type Strains, Phase IV (KMG-IV): sequencing the most valuable type-strain genomes for metagenomic binning, comparative biology and taxonomic classification.</title>
        <authorList>
            <person name="Goeker M."/>
        </authorList>
    </citation>
    <scope>NUCLEOTIDE SEQUENCE [LARGE SCALE GENOMIC DNA]</scope>
    <source>
        <strain evidence="17 18">DSM 26407</strain>
    </source>
</reference>
<evidence type="ECO:0000256" key="2">
    <source>
        <dbReference type="ARBA" id="ARBA00004726"/>
    </source>
</evidence>
<protein>
    <recommendedName>
        <fullName evidence="15">Riboflavin biosynthesis protein</fullName>
    </recommendedName>
    <domain>
        <recommendedName>
            <fullName evidence="15">Riboflavin kinase</fullName>
            <ecNumber evidence="15">2.7.1.26</ecNumber>
        </recommendedName>
        <alternativeName>
            <fullName evidence="15">Flavokinase</fullName>
        </alternativeName>
    </domain>
    <domain>
        <recommendedName>
            <fullName evidence="15">FMN adenylyltransferase</fullName>
            <ecNumber evidence="15">2.7.7.2</ecNumber>
        </recommendedName>
        <alternativeName>
            <fullName evidence="15">FAD pyrophosphorylase</fullName>
        </alternativeName>
        <alternativeName>
            <fullName evidence="15">FAD synthase</fullName>
        </alternativeName>
    </domain>
</protein>
<keyword evidence="18" id="KW-1185">Reference proteome</keyword>
<evidence type="ECO:0000256" key="15">
    <source>
        <dbReference type="PIRNR" id="PIRNR004491"/>
    </source>
</evidence>
<comment type="pathway">
    <text evidence="2 15">Cofactor biosynthesis; FAD biosynthesis; FAD from FMN: step 1/1.</text>
</comment>
<dbReference type="EMBL" id="QPJY01000006">
    <property type="protein sequence ID" value="RCX29838.1"/>
    <property type="molecule type" value="Genomic_DNA"/>
</dbReference>
<name>A0A369C9J4_9GAMM</name>
<dbReference type="NCBIfam" id="NF004162">
    <property type="entry name" value="PRK05627.1-5"/>
    <property type="match status" value="1"/>
</dbReference>
<comment type="catalytic activity">
    <reaction evidence="13 15">
        <text>riboflavin + ATP = FMN + ADP + H(+)</text>
        <dbReference type="Rhea" id="RHEA:14357"/>
        <dbReference type="ChEBI" id="CHEBI:15378"/>
        <dbReference type="ChEBI" id="CHEBI:30616"/>
        <dbReference type="ChEBI" id="CHEBI:57986"/>
        <dbReference type="ChEBI" id="CHEBI:58210"/>
        <dbReference type="ChEBI" id="CHEBI:456216"/>
        <dbReference type="EC" id="2.7.1.26"/>
    </reaction>
</comment>
<dbReference type="GO" id="GO:0008531">
    <property type="term" value="F:riboflavin kinase activity"/>
    <property type="evidence" value="ECO:0007669"/>
    <property type="project" value="UniProtKB-UniRule"/>
</dbReference>
<dbReference type="NCBIfam" id="NF004160">
    <property type="entry name" value="PRK05627.1-3"/>
    <property type="match status" value="1"/>
</dbReference>
<evidence type="ECO:0000256" key="8">
    <source>
        <dbReference type="ARBA" id="ARBA00022741"/>
    </source>
</evidence>
<dbReference type="EC" id="2.7.7.2" evidence="15"/>
<comment type="similarity">
    <text evidence="15">Belongs to the ribF family.</text>
</comment>
<dbReference type="AlphaFoldDB" id="A0A369C9J4"/>
<dbReference type="InterPro" id="IPR015864">
    <property type="entry name" value="FAD_synthase"/>
</dbReference>
<dbReference type="NCBIfam" id="NF004159">
    <property type="entry name" value="PRK05627.1-2"/>
    <property type="match status" value="1"/>
</dbReference>
<keyword evidence="12" id="KW-0511">Multifunctional enzyme</keyword>
<keyword evidence="6 15" id="KW-0808">Transferase</keyword>
<dbReference type="InterPro" id="IPR015865">
    <property type="entry name" value="Riboflavin_kinase_bac/euk"/>
</dbReference>
<evidence type="ECO:0000256" key="10">
    <source>
        <dbReference type="ARBA" id="ARBA00022827"/>
    </source>
</evidence>
<dbReference type="InterPro" id="IPR023468">
    <property type="entry name" value="Riboflavin_kinase"/>
</dbReference>
<dbReference type="SUPFAM" id="SSF52374">
    <property type="entry name" value="Nucleotidylyl transferase"/>
    <property type="match status" value="1"/>
</dbReference>
<evidence type="ECO:0000256" key="12">
    <source>
        <dbReference type="ARBA" id="ARBA00023268"/>
    </source>
</evidence>
<dbReference type="Pfam" id="PF01687">
    <property type="entry name" value="Flavokinase"/>
    <property type="match status" value="1"/>
</dbReference>
<comment type="catalytic activity">
    <reaction evidence="14 15">
        <text>FMN + ATP + H(+) = FAD + diphosphate</text>
        <dbReference type="Rhea" id="RHEA:17237"/>
        <dbReference type="ChEBI" id="CHEBI:15378"/>
        <dbReference type="ChEBI" id="CHEBI:30616"/>
        <dbReference type="ChEBI" id="CHEBI:33019"/>
        <dbReference type="ChEBI" id="CHEBI:57692"/>
        <dbReference type="ChEBI" id="CHEBI:58210"/>
        <dbReference type="EC" id="2.7.7.2"/>
    </reaction>
</comment>
<feature type="domain" description="Riboflavin kinase" evidence="16">
    <location>
        <begin position="197"/>
        <end position="321"/>
    </location>
</feature>
<keyword evidence="7 15" id="KW-0548">Nucleotidyltransferase</keyword>
<dbReference type="UniPathway" id="UPA00276">
    <property type="reaction ID" value="UER00406"/>
</dbReference>
<evidence type="ECO:0000256" key="3">
    <source>
        <dbReference type="ARBA" id="ARBA00005201"/>
    </source>
</evidence>
<dbReference type="GO" id="GO:0003919">
    <property type="term" value="F:FMN adenylyltransferase activity"/>
    <property type="evidence" value="ECO:0007669"/>
    <property type="project" value="UniProtKB-UniRule"/>
</dbReference>
<dbReference type="UniPathway" id="UPA00277">
    <property type="reaction ID" value="UER00407"/>
</dbReference>
<evidence type="ECO:0000256" key="11">
    <source>
        <dbReference type="ARBA" id="ARBA00022840"/>
    </source>
</evidence>
<dbReference type="Gene3D" id="3.40.50.620">
    <property type="entry name" value="HUPs"/>
    <property type="match status" value="1"/>
</dbReference>
<dbReference type="EC" id="2.7.1.26" evidence="15"/>
<keyword evidence="10 15" id="KW-0274">FAD</keyword>
<dbReference type="NCBIfam" id="NF004163">
    <property type="entry name" value="PRK05627.1-6"/>
    <property type="match status" value="1"/>
</dbReference>
<accession>A0A369C9J4</accession>
<dbReference type="GO" id="GO:0005524">
    <property type="term" value="F:ATP binding"/>
    <property type="evidence" value="ECO:0007669"/>
    <property type="project" value="UniProtKB-UniRule"/>
</dbReference>
<keyword evidence="11 15" id="KW-0067">ATP-binding</keyword>
<dbReference type="Pfam" id="PF06574">
    <property type="entry name" value="FAD_syn"/>
    <property type="match status" value="1"/>
</dbReference>
<dbReference type="NCBIfam" id="TIGR00083">
    <property type="entry name" value="ribF"/>
    <property type="match status" value="1"/>
</dbReference>
<dbReference type="InterPro" id="IPR014729">
    <property type="entry name" value="Rossmann-like_a/b/a_fold"/>
</dbReference>
<dbReference type="CDD" id="cd02064">
    <property type="entry name" value="FAD_synthetase_N"/>
    <property type="match status" value="1"/>
</dbReference>
<dbReference type="PIRSF" id="PIRSF004491">
    <property type="entry name" value="FAD_Synth"/>
    <property type="match status" value="1"/>
</dbReference>
<dbReference type="GO" id="GO:0006747">
    <property type="term" value="P:FAD biosynthetic process"/>
    <property type="evidence" value="ECO:0007669"/>
    <property type="project" value="UniProtKB-UniRule"/>
</dbReference>
<keyword evidence="4 15" id="KW-0285">Flavoprotein</keyword>
<evidence type="ECO:0000256" key="1">
    <source>
        <dbReference type="ARBA" id="ARBA00002121"/>
    </source>
</evidence>
<dbReference type="FunFam" id="3.40.50.620:FF:000021">
    <property type="entry name" value="Riboflavin biosynthesis protein"/>
    <property type="match status" value="1"/>
</dbReference>
<evidence type="ECO:0000256" key="6">
    <source>
        <dbReference type="ARBA" id="ARBA00022679"/>
    </source>
</evidence>
<keyword evidence="8 15" id="KW-0547">Nucleotide-binding</keyword>
<dbReference type="SMART" id="SM00904">
    <property type="entry name" value="Flavokinase"/>
    <property type="match status" value="1"/>
</dbReference>
<evidence type="ECO:0000256" key="14">
    <source>
        <dbReference type="ARBA" id="ARBA00049494"/>
    </source>
</evidence>
<organism evidence="17 18">
    <name type="scientific">Thioalbus denitrificans</name>
    <dbReference type="NCBI Taxonomy" id="547122"/>
    <lineage>
        <taxon>Bacteria</taxon>
        <taxon>Pseudomonadati</taxon>
        <taxon>Pseudomonadota</taxon>
        <taxon>Gammaproteobacteria</taxon>
        <taxon>Chromatiales</taxon>
        <taxon>Ectothiorhodospiraceae</taxon>
        <taxon>Thioalbus</taxon>
    </lineage>
</organism>
<gene>
    <name evidence="17" type="ORF">DFQ59_10670</name>
</gene>
<keyword evidence="5 15" id="KW-0288">FMN</keyword>
<dbReference type="InterPro" id="IPR002606">
    <property type="entry name" value="Riboflavin_kinase_bac"/>
</dbReference>
<evidence type="ECO:0000256" key="4">
    <source>
        <dbReference type="ARBA" id="ARBA00022630"/>
    </source>
</evidence>
<comment type="caution">
    <text evidence="17">The sequence shown here is derived from an EMBL/GenBank/DDBJ whole genome shotgun (WGS) entry which is preliminary data.</text>
</comment>
<proteinExistence type="inferred from homology"/>
<dbReference type="GO" id="GO:0009398">
    <property type="term" value="P:FMN biosynthetic process"/>
    <property type="evidence" value="ECO:0007669"/>
    <property type="project" value="UniProtKB-UniRule"/>
</dbReference>
<dbReference type="PANTHER" id="PTHR22749">
    <property type="entry name" value="RIBOFLAVIN KINASE/FMN ADENYLYLTRANSFERASE"/>
    <property type="match status" value="1"/>
</dbReference>
<evidence type="ECO:0000313" key="17">
    <source>
        <dbReference type="EMBL" id="RCX29838.1"/>
    </source>
</evidence>